<dbReference type="BioCyc" id="SCEL448385:SCE_RS30910-MONOMER"/>
<gene>
    <name evidence="3" type="ordered locus">sce6019</name>
</gene>
<dbReference type="InterPro" id="IPR051781">
    <property type="entry name" value="Metallo-dep_Hydrolase"/>
</dbReference>
<dbReference type="InterPro" id="IPR032466">
    <property type="entry name" value="Metal_Hydrolase"/>
</dbReference>
<dbReference type="SUPFAM" id="SSF51338">
    <property type="entry name" value="Composite domain of metallo-dependent hydrolases"/>
    <property type="match status" value="1"/>
</dbReference>
<reference evidence="3 4" key="1">
    <citation type="journal article" date="2007" name="Nat. Biotechnol.">
        <title>Complete genome sequence of the myxobacterium Sorangium cellulosum.</title>
        <authorList>
            <person name="Schneiker S."/>
            <person name="Perlova O."/>
            <person name="Kaiser O."/>
            <person name="Gerth K."/>
            <person name="Alici A."/>
            <person name="Altmeyer M.O."/>
            <person name="Bartels D."/>
            <person name="Bekel T."/>
            <person name="Beyer S."/>
            <person name="Bode E."/>
            <person name="Bode H.B."/>
            <person name="Bolten C.J."/>
            <person name="Choudhuri J.V."/>
            <person name="Doss S."/>
            <person name="Elnakady Y.A."/>
            <person name="Frank B."/>
            <person name="Gaigalat L."/>
            <person name="Goesmann A."/>
            <person name="Groeger C."/>
            <person name="Gross F."/>
            <person name="Jelsbak L."/>
            <person name="Jelsbak L."/>
            <person name="Kalinowski J."/>
            <person name="Kegler C."/>
            <person name="Knauber T."/>
            <person name="Konietzny S."/>
            <person name="Kopp M."/>
            <person name="Krause L."/>
            <person name="Krug D."/>
            <person name="Linke B."/>
            <person name="Mahmud T."/>
            <person name="Martinez-Arias R."/>
            <person name="McHardy A.C."/>
            <person name="Merai M."/>
            <person name="Meyer F."/>
            <person name="Mormann S."/>
            <person name="Munoz-Dorado J."/>
            <person name="Perez J."/>
            <person name="Pradella S."/>
            <person name="Rachid S."/>
            <person name="Raddatz G."/>
            <person name="Rosenau F."/>
            <person name="Rueckert C."/>
            <person name="Sasse F."/>
            <person name="Scharfe M."/>
            <person name="Schuster S.C."/>
            <person name="Suen G."/>
            <person name="Treuner-Lange A."/>
            <person name="Velicer G.J."/>
            <person name="Vorholter F.-J."/>
            <person name="Weissman K.J."/>
            <person name="Welch R.D."/>
            <person name="Wenzel S.C."/>
            <person name="Whitworth D.E."/>
            <person name="Wilhelm S."/>
            <person name="Wittmann C."/>
            <person name="Bloecker H."/>
            <person name="Puehler A."/>
            <person name="Mueller R."/>
        </authorList>
    </citation>
    <scope>NUCLEOTIDE SEQUENCE [LARGE SCALE GENOMIC DNA]</scope>
    <source>
        <strain evidence="4">So ce56</strain>
    </source>
</reference>
<keyword evidence="4" id="KW-1185">Reference proteome</keyword>
<name>A9GCG0_SORC5</name>
<organism evidence="3 4">
    <name type="scientific">Sorangium cellulosum (strain So ce56)</name>
    <name type="common">Polyangium cellulosum (strain So ce56)</name>
    <dbReference type="NCBI Taxonomy" id="448385"/>
    <lineage>
        <taxon>Bacteria</taxon>
        <taxon>Pseudomonadati</taxon>
        <taxon>Myxococcota</taxon>
        <taxon>Polyangia</taxon>
        <taxon>Polyangiales</taxon>
        <taxon>Polyangiaceae</taxon>
        <taxon>Sorangium</taxon>
    </lineage>
</organism>
<dbReference type="InterPro" id="IPR011059">
    <property type="entry name" value="Metal-dep_hydrolase_composite"/>
</dbReference>
<evidence type="ECO:0000313" key="3">
    <source>
        <dbReference type="EMBL" id="CAN96183.1"/>
    </source>
</evidence>
<dbReference type="Gene3D" id="3.20.20.140">
    <property type="entry name" value="Metal-dependent hydrolases"/>
    <property type="match status" value="1"/>
</dbReference>
<evidence type="ECO:0000313" key="4">
    <source>
        <dbReference type="Proteomes" id="UP000002139"/>
    </source>
</evidence>
<feature type="domain" description="Amidohydrolase-related" evidence="2">
    <location>
        <begin position="99"/>
        <end position="462"/>
    </location>
</feature>
<dbReference type="HOGENOM" id="CLU_473985_0_0_7"/>
<dbReference type="PANTHER" id="PTHR43135">
    <property type="entry name" value="ALPHA-D-RIBOSE 1-METHYLPHOSPHONATE 5-TRIPHOSPHATE DIPHOSPHATASE"/>
    <property type="match status" value="1"/>
</dbReference>
<dbReference type="AlphaFoldDB" id="A9GCG0"/>
<dbReference type="PROSITE" id="PS51257">
    <property type="entry name" value="PROKAR_LIPOPROTEIN"/>
    <property type="match status" value="1"/>
</dbReference>
<proteinExistence type="predicted"/>
<protein>
    <submittedName>
        <fullName evidence="3">Amidohydrolase family protein</fullName>
    </submittedName>
</protein>
<dbReference type="PANTHER" id="PTHR43135:SF3">
    <property type="entry name" value="ALPHA-D-RIBOSE 1-METHYLPHOSPHONATE 5-TRIPHOSPHATE DIPHOSPHATASE"/>
    <property type="match status" value="1"/>
</dbReference>
<feature type="signal peptide" evidence="1">
    <location>
        <begin position="1"/>
        <end position="25"/>
    </location>
</feature>
<dbReference type="GO" id="GO:0016810">
    <property type="term" value="F:hydrolase activity, acting on carbon-nitrogen (but not peptide) bonds"/>
    <property type="evidence" value="ECO:0007669"/>
    <property type="project" value="InterPro"/>
</dbReference>
<dbReference type="Pfam" id="PF01979">
    <property type="entry name" value="Amidohydro_1"/>
    <property type="match status" value="1"/>
</dbReference>
<evidence type="ECO:0000259" key="2">
    <source>
        <dbReference type="Pfam" id="PF01979"/>
    </source>
</evidence>
<keyword evidence="1" id="KW-0732">Signal</keyword>
<dbReference type="Proteomes" id="UP000002139">
    <property type="component" value="Chromosome"/>
</dbReference>
<sequence length="635" mass="64980">MRRTSPGLAMGRLALCFFSASTWLAGCGVAERPSTLNATEVGCAGCTVLKGGMVFDGTRAARATVVIEGDRVKQVVFDDVAPDGVEAGGGEVVDVAGKTVLPGLIDLHVHSLSVAGPYGYYDGDLHIEDHTKAMLRAGVTSYLDLGSSQHVIFEQRARINAGDILAPQLFAAGPLLTPTGGHPCYLGSPPGDFCVFIDSPADVDGAFEALLPRAPDFIKIVLESGGSQPLPHLSPPSAAAINQAAVSAGVRVIAHATAAADIEMALDAGVTLFAHVPDEDRISPELAQRMAAAGAVVVPTLVVQDGLSRTVHGTLTELDDPALADDVPAGVIAALQDPSLLAELRTARYRELVKAWREQGIANLKTCYQAGVTIAAGTDAGNPGVFHGLSLRREVALLVEAGVPPLEALAAATRRAADVLGRPDLGRLERGALADVLVVDGDPLADIRALGRVSRVYKSGVLLDREALALPRKTNLARAPRTGAGLGETCLAASECAPARACSPAQICAATCSVASDCAPGSACFVDGGSLAAGACVDGDGCDLFTQDCANGAACVFWGNGSTSCWYAGAGSNGQPCDASFACAPGSVCDPSNTCRALCDPRGERGGPCPGGERCVDRTAIAGLPVGTCEQSERR</sequence>
<dbReference type="InterPro" id="IPR006680">
    <property type="entry name" value="Amidohydro-rel"/>
</dbReference>
<dbReference type="EMBL" id="AM746676">
    <property type="protein sequence ID" value="CAN96183.1"/>
    <property type="molecule type" value="Genomic_DNA"/>
</dbReference>
<evidence type="ECO:0000256" key="1">
    <source>
        <dbReference type="SAM" id="SignalP"/>
    </source>
</evidence>
<feature type="chain" id="PRO_5002735866" evidence="1">
    <location>
        <begin position="26"/>
        <end position="635"/>
    </location>
</feature>
<accession>A9GCG0</accession>
<dbReference type="STRING" id="448385.sce6019"/>
<dbReference type="SUPFAM" id="SSF51556">
    <property type="entry name" value="Metallo-dependent hydrolases"/>
    <property type="match status" value="1"/>
</dbReference>
<dbReference type="KEGG" id="scl:sce6019"/>
<dbReference type="Gene3D" id="2.30.40.10">
    <property type="entry name" value="Urease, subunit C, domain 1"/>
    <property type="match status" value="1"/>
</dbReference>
<dbReference type="eggNOG" id="COG1228">
    <property type="taxonomic scope" value="Bacteria"/>
</dbReference>